<gene>
    <name evidence="2" type="ORF">A0U89_08430</name>
</gene>
<dbReference type="Proteomes" id="UP000179145">
    <property type="component" value="Chromosome"/>
</dbReference>
<dbReference type="EMBL" id="CP014674">
    <property type="protein sequence ID" value="AOX17164.1"/>
    <property type="molecule type" value="Genomic_DNA"/>
</dbReference>
<dbReference type="KEGG" id="kba:A0U89_08430"/>
<evidence type="ECO:0000256" key="1">
    <source>
        <dbReference type="SAM" id="MobiDB-lite"/>
    </source>
</evidence>
<dbReference type="AlphaFoldDB" id="A0A1D8UU40"/>
<evidence type="ECO:0000313" key="2">
    <source>
        <dbReference type="EMBL" id="AOX17164.1"/>
    </source>
</evidence>
<keyword evidence="3" id="KW-1185">Reference proteome</keyword>
<evidence type="ECO:0000313" key="3">
    <source>
        <dbReference type="Proteomes" id="UP000179145"/>
    </source>
</evidence>
<reference evidence="2 3" key="1">
    <citation type="journal article" date="2016" name="Microb. Cell Fact.">
        <title>Dissection of exopolysaccharide biosynthesis in Kozakia baliensis.</title>
        <authorList>
            <person name="Brandt J.U."/>
            <person name="Jakob F."/>
            <person name="Behr J."/>
            <person name="Geissler A.J."/>
            <person name="Vogel R.F."/>
        </authorList>
    </citation>
    <scope>NUCLEOTIDE SEQUENCE [LARGE SCALE GENOMIC DNA]</scope>
    <source>
        <strain evidence="2 3">DSM 14400</strain>
    </source>
</reference>
<protein>
    <submittedName>
        <fullName evidence="2">Uncharacterized protein</fullName>
    </submittedName>
</protein>
<feature type="region of interest" description="Disordered" evidence="1">
    <location>
        <begin position="37"/>
        <end position="65"/>
    </location>
</feature>
<feature type="compositionally biased region" description="Low complexity" evidence="1">
    <location>
        <begin position="38"/>
        <end position="49"/>
    </location>
</feature>
<accession>A0A1D8UU40</accession>
<organism evidence="2 3">
    <name type="scientific">Kozakia baliensis</name>
    <dbReference type="NCBI Taxonomy" id="153496"/>
    <lineage>
        <taxon>Bacteria</taxon>
        <taxon>Pseudomonadati</taxon>
        <taxon>Pseudomonadota</taxon>
        <taxon>Alphaproteobacteria</taxon>
        <taxon>Acetobacterales</taxon>
        <taxon>Acetobacteraceae</taxon>
        <taxon>Kozakia</taxon>
    </lineage>
</organism>
<name>A0A1D8UU40_9PROT</name>
<proteinExistence type="predicted"/>
<sequence length="216" mass="24734">MVIWGCKVDTDFDVEGRNIHSEKEVSEDSLRKALERLGAGQQQGRRSSGAGSGMPHRSAPENRRRRFVQDGQVVVEHHQPSRHAMRTAASVNTEDQQEITRLRQLLKIEQRRAEDGARDVQEAQAQIRSIETHLVHAKLHAQELEGAVKEKDSIILDLNVRLQMQAEQLQARAVQTQEDPIEQVKIQVRKPRKKRVAVETTVEAEDEPQPVQWWKD</sequence>